<keyword evidence="1" id="KW-0472">Membrane</keyword>
<evidence type="ECO:0000256" key="1">
    <source>
        <dbReference type="SAM" id="Phobius"/>
    </source>
</evidence>
<proteinExistence type="predicted"/>
<feature type="domain" description="FecR protein" evidence="2">
    <location>
        <begin position="194"/>
        <end position="290"/>
    </location>
</feature>
<dbReference type="PANTHER" id="PTHR30273:SF2">
    <property type="entry name" value="PROTEIN FECR"/>
    <property type="match status" value="1"/>
</dbReference>
<reference evidence="4 5" key="1">
    <citation type="submission" date="2017-04" db="EMBL/GenBank/DDBJ databases">
        <authorList>
            <person name="Afonso C.L."/>
            <person name="Miller P.J."/>
            <person name="Scott M.A."/>
            <person name="Spackman E."/>
            <person name="Goraichik I."/>
            <person name="Dimitrov K.M."/>
            <person name="Suarez D.L."/>
            <person name="Swayne D.E."/>
        </authorList>
    </citation>
    <scope>NUCLEOTIDE SEQUENCE [LARGE SCALE GENOMIC DNA]</scope>
    <source>
        <strain evidence="4 5">DSM 19625</strain>
    </source>
</reference>
<dbReference type="AlphaFoldDB" id="A0A1W2D2Q3"/>
<keyword evidence="1" id="KW-0812">Transmembrane</keyword>
<feature type="transmembrane region" description="Helical" evidence="1">
    <location>
        <begin position="95"/>
        <end position="116"/>
    </location>
</feature>
<dbReference type="Pfam" id="PF16344">
    <property type="entry name" value="FecR_C"/>
    <property type="match status" value="1"/>
</dbReference>
<dbReference type="InterPro" id="IPR006860">
    <property type="entry name" value="FecR"/>
</dbReference>
<keyword evidence="5" id="KW-1185">Reference proteome</keyword>
<evidence type="ECO:0000259" key="2">
    <source>
        <dbReference type="Pfam" id="PF04773"/>
    </source>
</evidence>
<dbReference type="GO" id="GO:0016989">
    <property type="term" value="F:sigma factor antagonist activity"/>
    <property type="evidence" value="ECO:0007669"/>
    <property type="project" value="TreeGrafter"/>
</dbReference>
<feature type="domain" description="Protein FecR C-terminal" evidence="3">
    <location>
        <begin position="329"/>
        <end position="397"/>
    </location>
</feature>
<protein>
    <submittedName>
        <fullName evidence="4">FecR family protein</fullName>
    </submittedName>
</protein>
<dbReference type="RefSeq" id="WP_084289557.1">
    <property type="nucleotide sequence ID" value="NZ_FWYB01000005.1"/>
</dbReference>
<dbReference type="OrthoDB" id="772265at2"/>
<dbReference type="InterPro" id="IPR032508">
    <property type="entry name" value="FecR_C"/>
</dbReference>
<evidence type="ECO:0000313" key="5">
    <source>
        <dbReference type="Proteomes" id="UP000192678"/>
    </source>
</evidence>
<dbReference type="STRING" id="475255.SAMN04488101_105223"/>
<dbReference type="FunFam" id="2.60.120.1440:FF:000001">
    <property type="entry name" value="Putative anti-sigma factor"/>
    <property type="match status" value="1"/>
</dbReference>
<evidence type="ECO:0000313" key="4">
    <source>
        <dbReference type="EMBL" id="SMC91875.1"/>
    </source>
</evidence>
<sequence length="401" mass="44405">MELPNINNNSRIADLISGYLFNDLNGSELKELEQWIEASIENKELFESVLDESSLENQGRIYAAANVGLALINIKQQLSFVEMSEINTHRKIKLLWVRISVAASILLICTIGVHYLTNSRISGSSKDLAKQNEINPGSNKATLTLANGKKIILSAAVKGELAHEAGVVITKADDGMLVYEIKAQNERDNHKMNTLSTANGEQYQVNLPDGTKVWLNAATSLKYPTSFSGTRKREVELSGEAYFEVAKDKAHPFIVTTNRQSVEVLGTHFNVSSYSDESITKTTLLEGSVKINGSIQLRPGEQGILAESAALVVRKVDTENSVAWKNGLFIFDNEVLKTAMNKIARWYDVEVQYQDRNLELLTVGGSISRFDKISEVLSLFEKAGSMQFTIKGRTIIISNKK</sequence>
<dbReference type="InterPro" id="IPR012373">
    <property type="entry name" value="Ferrdict_sens_TM"/>
</dbReference>
<dbReference type="EMBL" id="FWYB01000005">
    <property type="protein sequence ID" value="SMC91875.1"/>
    <property type="molecule type" value="Genomic_DNA"/>
</dbReference>
<evidence type="ECO:0000259" key="3">
    <source>
        <dbReference type="Pfam" id="PF16344"/>
    </source>
</evidence>
<dbReference type="PANTHER" id="PTHR30273">
    <property type="entry name" value="PERIPLASMIC SIGNAL SENSOR AND SIGMA FACTOR ACTIVATOR FECR-RELATED"/>
    <property type="match status" value="1"/>
</dbReference>
<organism evidence="4 5">
    <name type="scientific">Pedobacter nyackensis</name>
    <dbReference type="NCBI Taxonomy" id="475255"/>
    <lineage>
        <taxon>Bacteria</taxon>
        <taxon>Pseudomonadati</taxon>
        <taxon>Bacteroidota</taxon>
        <taxon>Sphingobacteriia</taxon>
        <taxon>Sphingobacteriales</taxon>
        <taxon>Sphingobacteriaceae</taxon>
        <taxon>Pedobacter</taxon>
    </lineage>
</organism>
<dbReference type="Pfam" id="PF04773">
    <property type="entry name" value="FecR"/>
    <property type="match status" value="1"/>
</dbReference>
<dbReference type="Gene3D" id="2.60.120.1440">
    <property type="match status" value="1"/>
</dbReference>
<gene>
    <name evidence="4" type="ORF">SAMN04488101_105223</name>
</gene>
<dbReference type="Gene3D" id="3.55.50.30">
    <property type="match status" value="1"/>
</dbReference>
<dbReference type="Proteomes" id="UP000192678">
    <property type="component" value="Unassembled WGS sequence"/>
</dbReference>
<accession>A0A1W2D2Q3</accession>
<keyword evidence="1" id="KW-1133">Transmembrane helix</keyword>
<name>A0A1W2D2Q3_9SPHI</name>